<dbReference type="OrthoDB" id="1679at2759"/>
<keyword evidence="4 11" id="KW-0456">Lyase</keyword>
<dbReference type="GO" id="GO:0019346">
    <property type="term" value="P:transsulfuration"/>
    <property type="evidence" value="ECO:0007669"/>
    <property type="project" value="InterPro"/>
</dbReference>
<dbReference type="FunFam" id="3.40.640.10:FF:000046">
    <property type="entry name" value="Cystathionine gamma-lyase"/>
    <property type="match status" value="1"/>
</dbReference>
<comment type="similarity">
    <text evidence="2 9">Belongs to the trans-sulfuration enzymes family.</text>
</comment>
<organism evidence="11 12">
    <name type="scientific">Gracilariopsis chorda</name>
    <dbReference type="NCBI Taxonomy" id="448386"/>
    <lineage>
        <taxon>Eukaryota</taxon>
        <taxon>Rhodophyta</taxon>
        <taxon>Florideophyceae</taxon>
        <taxon>Rhodymeniophycidae</taxon>
        <taxon>Gracilariales</taxon>
        <taxon>Gracilariaceae</taxon>
        <taxon>Gracilariopsis</taxon>
    </lineage>
</organism>
<keyword evidence="12" id="KW-1185">Reference proteome</keyword>
<dbReference type="GO" id="GO:0019450">
    <property type="term" value="P:L-cysteine catabolic process to pyruvate"/>
    <property type="evidence" value="ECO:0007669"/>
    <property type="project" value="TreeGrafter"/>
</dbReference>
<keyword evidence="3 8" id="KW-0663">Pyridoxal phosphate</keyword>
<dbReference type="GO" id="GO:0030170">
    <property type="term" value="F:pyridoxal phosphate binding"/>
    <property type="evidence" value="ECO:0007669"/>
    <property type="project" value="InterPro"/>
</dbReference>
<dbReference type="PANTHER" id="PTHR43500">
    <property type="entry name" value="CYSTATHIONINE BETA-LYASE-RELATED"/>
    <property type="match status" value="1"/>
</dbReference>
<evidence type="ECO:0000256" key="5">
    <source>
        <dbReference type="ARBA" id="ARBA00046315"/>
    </source>
</evidence>
<dbReference type="InterPro" id="IPR015422">
    <property type="entry name" value="PyrdxlP-dep_Trfase_small"/>
</dbReference>
<dbReference type="Gene3D" id="3.90.1150.10">
    <property type="entry name" value="Aspartate Aminotransferase, domain 1"/>
    <property type="match status" value="1"/>
</dbReference>
<dbReference type="InterPro" id="IPR000277">
    <property type="entry name" value="Cys/Met-Metab_PyrdxlP-dep_enz"/>
</dbReference>
<dbReference type="PROSITE" id="PS00868">
    <property type="entry name" value="CYS_MET_METAB_PP"/>
    <property type="match status" value="1"/>
</dbReference>
<evidence type="ECO:0000256" key="10">
    <source>
        <dbReference type="SAM" id="MobiDB-lite"/>
    </source>
</evidence>
<dbReference type="InterPro" id="IPR015421">
    <property type="entry name" value="PyrdxlP-dep_Trfase_major"/>
</dbReference>
<dbReference type="Proteomes" id="UP000247409">
    <property type="component" value="Unassembled WGS sequence"/>
</dbReference>
<evidence type="ECO:0000256" key="1">
    <source>
        <dbReference type="ARBA" id="ARBA00001933"/>
    </source>
</evidence>
<feature type="region of interest" description="Disordered" evidence="10">
    <location>
        <begin position="1"/>
        <end position="27"/>
    </location>
</feature>
<evidence type="ECO:0000256" key="4">
    <source>
        <dbReference type="ARBA" id="ARBA00023239"/>
    </source>
</evidence>
<evidence type="ECO:0000256" key="3">
    <source>
        <dbReference type="ARBA" id="ARBA00022898"/>
    </source>
</evidence>
<comment type="pathway">
    <text evidence="5">Amino-acid biosynthesis; L-methionine biosynthesis via de novo pathway; L-homocysteine from L-cystathionine: step 1/1.</text>
</comment>
<evidence type="ECO:0000256" key="7">
    <source>
        <dbReference type="ARBA" id="ARBA00047625"/>
    </source>
</evidence>
<dbReference type="EMBL" id="NBIV01000108">
    <property type="protein sequence ID" value="PXF43886.1"/>
    <property type="molecule type" value="Genomic_DNA"/>
</dbReference>
<dbReference type="SUPFAM" id="SSF53383">
    <property type="entry name" value="PLP-dependent transferases"/>
    <property type="match status" value="1"/>
</dbReference>
<reference evidence="11 12" key="1">
    <citation type="journal article" date="2018" name="Mol. Biol. Evol.">
        <title>Analysis of the draft genome of the red seaweed Gracilariopsis chorda provides insights into genome size evolution in Rhodophyta.</title>
        <authorList>
            <person name="Lee J."/>
            <person name="Yang E.C."/>
            <person name="Graf L."/>
            <person name="Yang J.H."/>
            <person name="Qiu H."/>
            <person name="Zel Zion U."/>
            <person name="Chan C.X."/>
            <person name="Stephens T.G."/>
            <person name="Weber A.P.M."/>
            <person name="Boo G.H."/>
            <person name="Boo S.M."/>
            <person name="Kim K.M."/>
            <person name="Shin Y."/>
            <person name="Jung M."/>
            <person name="Lee S.J."/>
            <person name="Yim H.S."/>
            <person name="Lee J.H."/>
            <person name="Bhattacharya D."/>
            <person name="Yoon H.S."/>
        </authorList>
    </citation>
    <scope>NUCLEOTIDE SEQUENCE [LARGE SCALE GENOMIC DNA]</scope>
    <source>
        <strain evidence="11 12">SKKU-2015</strain>
        <tissue evidence="11">Whole body</tissue>
    </source>
</reference>
<comment type="catalytic activity">
    <reaction evidence="7">
        <text>an S-substituted L-cysteine + H2O = a thiol + pyruvate + NH4(+)</text>
        <dbReference type="Rhea" id="RHEA:18121"/>
        <dbReference type="ChEBI" id="CHEBI:15361"/>
        <dbReference type="ChEBI" id="CHEBI:15377"/>
        <dbReference type="ChEBI" id="CHEBI:28938"/>
        <dbReference type="ChEBI" id="CHEBI:29256"/>
        <dbReference type="ChEBI" id="CHEBI:58717"/>
        <dbReference type="EC" id="4.4.1.13"/>
    </reaction>
</comment>
<comment type="caution">
    <text evidence="11">The sequence shown here is derived from an EMBL/GenBank/DDBJ whole genome shotgun (WGS) entry which is preliminary data.</text>
</comment>
<comment type="catalytic activity">
    <reaction evidence="6">
        <text>L,L-cystathionine + H2O = L-homocysteine + pyruvate + NH4(+)</text>
        <dbReference type="Rhea" id="RHEA:13965"/>
        <dbReference type="ChEBI" id="CHEBI:15361"/>
        <dbReference type="ChEBI" id="CHEBI:15377"/>
        <dbReference type="ChEBI" id="CHEBI:28938"/>
        <dbReference type="ChEBI" id="CHEBI:58161"/>
        <dbReference type="ChEBI" id="CHEBI:58199"/>
    </reaction>
</comment>
<evidence type="ECO:0000256" key="2">
    <source>
        <dbReference type="ARBA" id="ARBA00009077"/>
    </source>
</evidence>
<proteinExistence type="inferred from homology"/>
<comment type="cofactor">
    <cofactor evidence="1 9">
        <name>pyridoxal 5'-phosphate</name>
        <dbReference type="ChEBI" id="CHEBI:597326"/>
    </cofactor>
</comment>
<name>A0A2V3IP73_9FLOR</name>
<feature type="modified residue" description="N6-(pyridoxal phosphate)lysine" evidence="8">
    <location>
        <position position="243"/>
    </location>
</feature>
<dbReference type="InterPro" id="IPR006233">
    <property type="entry name" value="Cys_b_lyase_bac"/>
</dbReference>
<gene>
    <name evidence="11" type="ORF">BWQ96_06352</name>
</gene>
<evidence type="ECO:0000256" key="6">
    <source>
        <dbReference type="ARBA" id="ARBA00047517"/>
    </source>
</evidence>
<dbReference type="NCBIfam" id="TIGR01324">
    <property type="entry name" value="cysta_beta_ly_B"/>
    <property type="match status" value="1"/>
</dbReference>
<dbReference type="InterPro" id="IPR054542">
    <property type="entry name" value="Cys_met_metab_PP"/>
</dbReference>
<feature type="compositionally biased region" description="Low complexity" evidence="10">
    <location>
        <begin position="1"/>
        <end position="19"/>
    </location>
</feature>
<sequence>MSQQAPSSVDSAPDPSSHSTLRTSGKNLELSHVNVDTRIVHGGVHKDEWTTDPLKRSVVNPPVYHASTVTFPNVKALRFASSDWPFTGMWYGRHGNPTTFALEEAFSAIEGADNACLTSSGVAAVNAALLAFVQSGDHVLITDAVYDPTRSFCDVFLKRFGVGTTYFSPVASCDEVRELIRPNTKLILVESPASLSFEVMDVPTIAQVAHEHNLKVLIDNTWGPTLLSPFENGCDVSINAATKYIGGHSDLMMGIVAAKDRETYRAIKNSVVQLGCPPGSDDAYLALRGLRTLGVRLRQHEQSALRIAKWLENRLEVKRVMHPGLPSHPQHELFKRQFKGSSGLFGFQLIEGFSQDALDSMLDGMKLHAMGFSWGGFESLLMQNNINSYRTVQKWKYGDGYGQTMRIHVGLEDVDDLIKDLDEGFDRLNRLNKT</sequence>
<evidence type="ECO:0000256" key="9">
    <source>
        <dbReference type="RuleBase" id="RU362118"/>
    </source>
</evidence>
<dbReference type="AlphaFoldDB" id="A0A2V3IP73"/>
<accession>A0A2V3IP73</accession>
<dbReference type="Pfam" id="PF01053">
    <property type="entry name" value="Cys_Met_Meta_PP"/>
    <property type="match status" value="1"/>
</dbReference>
<evidence type="ECO:0000313" key="12">
    <source>
        <dbReference type="Proteomes" id="UP000247409"/>
    </source>
</evidence>
<dbReference type="PIRSF" id="PIRSF001434">
    <property type="entry name" value="CGS"/>
    <property type="match status" value="1"/>
</dbReference>
<evidence type="ECO:0000313" key="11">
    <source>
        <dbReference type="EMBL" id="PXF43886.1"/>
    </source>
</evidence>
<dbReference type="PANTHER" id="PTHR43500:SF1">
    <property type="entry name" value="CYSTATHIONINE BETA-LYASE-RELATED"/>
    <property type="match status" value="1"/>
</dbReference>
<dbReference type="Gene3D" id="3.40.640.10">
    <property type="entry name" value="Type I PLP-dependent aspartate aminotransferase-like (Major domain)"/>
    <property type="match status" value="1"/>
</dbReference>
<evidence type="ECO:0000256" key="8">
    <source>
        <dbReference type="PIRSR" id="PIRSR001434-2"/>
    </source>
</evidence>
<dbReference type="GO" id="GO:0047804">
    <property type="term" value="F:cysteine-S-conjugate beta-lyase activity"/>
    <property type="evidence" value="ECO:0007669"/>
    <property type="project" value="UniProtKB-EC"/>
</dbReference>
<protein>
    <submittedName>
        <fullName evidence="11">Putative cystathionine beta-lyase</fullName>
    </submittedName>
</protein>
<dbReference type="STRING" id="448386.A0A2V3IP73"/>
<dbReference type="InterPro" id="IPR015424">
    <property type="entry name" value="PyrdxlP-dep_Trfase"/>
</dbReference>